<comment type="caution">
    <text evidence="1">The sequence shown here is derived from an EMBL/GenBank/DDBJ whole genome shotgun (WGS) entry which is preliminary data.</text>
</comment>
<reference evidence="1 2" key="1">
    <citation type="submission" date="2024-09" db="EMBL/GenBank/DDBJ databases">
        <authorList>
            <person name="Sun Q."/>
            <person name="Mori K."/>
        </authorList>
    </citation>
    <scope>NUCLEOTIDE SEQUENCE [LARGE SCALE GENOMIC DNA]</scope>
    <source>
        <strain evidence="1 2">CCM 7609</strain>
    </source>
</reference>
<accession>A0ABV5G5D9</accession>
<sequence>MLFLQVAGLAGLSRQRPLTLGDLFVDLVLSRSVGVDLRLDLRALRLELVGQLRRGGDHLVEFTLGGGGGVTGLLLAPERVLSLGPQVPDLRLDGGQAHLGVDVRGLALRDGGDAAVLDPHGLVRQSHGVRQRGVAHAQDEGKVRGDTTLLVGLVGDLPDLGGGHVQLLLARGDLGEDLGSARFGLPHAFIE</sequence>
<gene>
    <name evidence="1" type="ORF">ACFFX0_24165</name>
</gene>
<evidence type="ECO:0000313" key="2">
    <source>
        <dbReference type="Proteomes" id="UP001589575"/>
    </source>
</evidence>
<organism evidence="1 2">
    <name type="scientific">Citricoccus parietis</name>
    <dbReference type="NCBI Taxonomy" id="592307"/>
    <lineage>
        <taxon>Bacteria</taxon>
        <taxon>Bacillati</taxon>
        <taxon>Actinomycetota</taxon>
        <taxon>Actinomycetes</taxon>
        <taxon>Micrococcales</taxon>
        <taxon>Micrococcaceae</taxon>
        <taxon>Citricoccus</taxon>
    </lineage>
</organism>
<name>A0ABV5G5D9_9MICC</name>
<dbReference type="EMBL" id="JBHMFI010000002">
    <property type="protein sequence ID" value="MFB9074122.1"/>
    <property type="molecule type" value="Genomic_DNA"/>
</dbReference>
<dbReference type="Proteomes" id="UP001589575">
    <property type="component" value="Unassembled WGS sequence"/>
</dbReference>
<protein>
    <submittedName>
        <fullName evidence="1">Uncharacterized protein</fullName>
    </submittedName>
</protein>
<evidence type="ECO:0000313" key="1">
    <source>
        <dbReference type="EMBL" id="MFB9074122.1"/>
    </source>
</evidence>
<proteinExistence type="predicted"/>
<keyword evidence="2" id="KW-1185">Reference proteome</keyword>